<dbReference type="OrthoDB" id="935at2"/>
<dbReference type="GO" id="GO:0006310">
    <property type="term" value="P:DNA recombination"/>
    <property type="evidence" value="ECO:0007669"/>
    <property type="project" value="TreeGrafter"/>
</dbReference>
<dbReference type="AlphaFoldDB" id="D5EF73"/>
<dbReference type="InterPro" id="IPR027417">
    <property type="entry name" value="P-loop_NTPase"/>
</dbReference>
<dbReference type="Pfam" id="PF17764">
    <property type="entry name" value="PriA_3primeBD"/>
    <property type="match status" value="1"/>
</dbReference>
<keyword evidence="1" id="KW-0547">Nucleotide-binding</keyword>
<evidence type="ECO:0000259" key="4">
    <source>
        <dbReference type="Pfam" id="PF17764"/>
    </source>
</evidence>
<dbReference type="STRING" id="572547.Amico_1081"/>
<evidence type="ECO:0000313" key="5">
    <source>
        <dbReference type="EMBL" id="ADE57205.1"/>
    </source>
</evidence>
<keyword evidence="5" id="KW-0378">Hydrolase</keyword>
<dbReference type="HOGENOM" id="CLU_013353_4_1_0"/>
<dbReference type="GO" id="GO:0003677">
    <property type="term" value="F:DNA binding"/>
    <property type="evidence" value="ECO:0007669"/>
    <property type="project" value="UniProtKB-KW"/>
</dbReference>
<dbReference type="InterPro" id="IPR042115">
    <property type="entry name" value="PriA_3primeBD_sf"/>
</dbReference>
<dbReference type="PANTHER" id="PTHR30580">
    <property type="entry name" value="PRIMOSOMAL PROTEIN N"/>
    <property type="match status" value="1"/>
</dbReference>
<evidence type="ECO:0000256" key="3">
    <source>
        <dbReference type="ARBA" id="ARBA00023125"/>
    </source>
</evidence>
<evidence type="ECO:0000256" key="2">
    <source>
        <dbReference type="ARBA" id="ARBA00022840"/>
    </source>
</evidence>
<keyword evidence="5" id="KW-0347">Helicase</keyword>
<dbReference type="eggNOG" id="COG1198">
    <property type="taxonomic scope" value="Bacteria"/>
</dbReference>
<keyword evidence="2" id="KW-0067">ATP-binding</keyword>
<dbReference type="InterPro" id="IPR041222">
    <property type="entry name" value="PriA_3primeBD"/>
</dbReference>
<name>D5EF73_AMICL</name>
<reference evidence="5 6" key="1">
    <citation type="journal article" date="2010" name="Stand. Genomic Sci.">
        <title>Complete genome sequence of Aminobacterium colombiense type strain (ALA-1).</title>
        <authorList>
            <person name="Chertkov O."/>
            <person name="Sikorski J."/>
            <person name="Brambilla E."/>
            <person name="Lapidus A."/>
            <person name="Copeland A."/>
            <person name="Glavina Del Rio T."/>
            <person name="Nolan M."/>
            <person name="Lucas S."/>
            <person name="Tice H."/>
            <person name="Cheng J.F."/>
            <person name="Han C."/>
            <person name="Detter J.C."/>
            <person name="Bruce D."/>
            <person name="Tapia R."/>
            <person name="Goodwin L."/>
            <person name="Pitluck S."/>
            <person name="Liolios K."/>
            <person name="Ivanova N."/>
            <person name="Mavromatis K."/>
            <person name="Ovchinnikova G."/>
            <person name="Pati A."/>
            <person name="Chen A."/>
            <person name="Palaniappan K."/>
            <person name="Land M."/>
            <person name="Hauser L."/>
            <person name="Chang Y.J."/>
            <person name="Jeffries C.D."/>
            <person name="Spring S."/>
            <person name="Rohde M."/>
            <person name="Goker M."/>
            <person name="Bristow J."/>
            <person name="Eisen J.A."/>
            <person name="Markowitz V."/>
            <person name="Hugenholtz P."/>
            <person name="Kyrpides N.C."/>
            <person name="Klenk H.P."/>
        </authorList>
    </citation>
    <scope>NUCLEOTIDE SEQUENCE [LARGE SCALE GENOMIC DNA]</scope>
    <source>
        <strain evidence="6">DSM 12261 / ALA-1</strain>
    </source>
</reference>
<dbReference type="Proteomes" id="UP000002366">
    <property type="component" value="Chromosome"/>
</dbReference>
<dbReference type="GO" id="GO:0006302">
    <property type="term" value="P:double-strand break repair"/>
    <property type="evidence" value="ECO:0007669"/>
    <property type="project" value="TreeGrafter"/>
</dbReference>
<gene>
    <name evidence="5" type="ordered locus">Amico_1081</name>
</gene>
<feature type="domain" description="Primosomal protein N' 3' DNA-binding" evidence="4">
    <location>
        <begin position="5"/>
        <end position="100"/>
    </location>
</feature>
<dbReference type="Gene3D" id="3.40.50.300">
    <property type="entry name" value="P-loop containing nucleotide triphosphate hydrolases"/>
    <property type="match status" value="1"/>
</dbReference>
<proteinExistence type="predicted"/>
<dbReference type="Gene3D" id="3.40.1440.60">
    <property type="entry name" value="PriA, 3(prime) DNA-binding domain"/>
    <property type="match status" value="1"/>
</dbReference>
<dbReference type="PANTHER" id="PTHR30580:SF0">
    <property type="entry name" value="PRIMOSOMAL PROTEIN N"/>
    <property type="match status" value="1"/>
</dbReference>
<accession>D5EF73</accession>
<dbReference type="EMBL" id="CP001997">
    <property type="protein sequence ID" value="ADE57205.1"/>
    <property type="molecule type" value="Genomic_DNA"/>
</dbReference>
<keyword evidence="3" id="KW-0238">DNA-binding</keyword>
<dbReference type="GO" id="GO:0005524">
    <property type="term" value="F:ATP binding"/>
    <property type="evidence" value="ECO:0007669"/>
    <property type="project" value="UniProtKB-KW"/>
</dbReference>
<keyword evidence="6" id="KW-1185">Reference proteome</keyword>
<evidence type="ECO:0000256" key="1">
    <source>
        <dbReference type="ARBA" id="ARBA00022741"/>
    </source>
</evidence>
<dbReference type="GO" id="GO:0043138">
    <property type="term" value="F:3'-5' DNA helicase activity"/>
    <property type="evidence" value="ECO:0007669"/>
    <property type="project" value="TreeGrafter"/>
</dbReference>
<organism evidence="5 6">
    <name type="scientific">Aminobacterium colombiense (strain DSM 12261 / ALA-1)</name>
    <dbReference type="NCBI Taxonomy" id="572547"/>
    <lineage>
        <taxon>Bacteria</taxon>
        <taxon>Thermotogati</taxon>
        <taxon>Synergistota</taxon>
        <taxon>Synergistia</taxon>
        <taxon>Synergistales</taxon>
        <taxon>Aminobacteriaceae</taxon>
        <taxon>Aminobacterium</taxon>
    </lineage>
</organism>
<sequence>MTLIDVIVPGPWWNPLTYEHEEAVPAGNRVQVPVGPAKRVGFSLGVSSVTSNKSGAYRIRTINKVLDTAAPLPRDLWILSRWIGVNFYCGQGEALRVMSPSQLMKGEEVPPAAPWECLWESRAFKDNYYYFPEDQERHARYLKILQEHPGPAILLFPERALAEFFYSFLETEGVENIFLWPSVGGKKLWEAWNRTRSGEHKIIIGGPGAIFAPLPDPQLILVDEESSPAYRMQAAPLLHIRSIAMQRARIANSSLFLCGRLPSSKVSLYKMPEEHGTSMGNRLIFVDMNRASRPSFPGITSSFPLSDALVRESMSCLKERKAALWILDRKGYAGEITCEECGGTLICHSCGVALRAEEEASRLVCPLCGYSTVFPRECPKCRGLLLSGKRPGLEIVYKVAQALCGEAFPVVEWHAEKNTSKKAFQKVCTVLAGGGIVVGSRAAISLCDAVNVGMVGWIDADAEARKILYRSRFDAYRMVLESAWRGTNPSERKVVIQSRRPGSGWQRGLKYGWKAFWRRELKEREEYGFPPFNMLAEITPPSGKKEALLQYLVDENLTIMDPGGEQNSLWAFIQRPQKLKKALEPWFNISKSREGFPSVSLWID</sequence>
<evidence type="ECO:0000313" key="6">
    <source>
        <dbReference type="Proteomes" id="UP000002366"/>
    </source>
</evidence>
<dbReference type="KEGG" id="aco:Amico_1081"/>
<dbReference type="SUPFAM" id="SSF52540">
    <property type="entry name" value="P-loop containing nucleoside triphosphate hydrolases"/>
    <property type="match status" value="1"/>
</dbReference>
<dbReference type="GO" id="GO:0006270">
    <property type="term" value="P:DNA replication initiation"/>
    <property type="evidence" value="ECO:0007669"/>
    <property type="project" value="TreeGrafter"/>
</dbReference>
<protein>
    <submittedName>
        <fullName evidence="5">Primosomal protein N' (Replication factor Y)-superfamily II helicase-like protein</fullName>
    </submittedName>
</protein>